<evidence type="ECO:0000313" key="2">
    <source>
        <dbReference type="EMBL" id="SCW82165.1"/>
    </source>
</evidence>
<accession>A0A1G4TMX1</accession>
<dbReference type="EMBL" id="FMTT01000057">
    <property type="protein sequence ID" value="SCW82165.1"/>
    <property type="molecule type" value="Genomic_DNA"/>
</dbReference>
<keyword evidence="3" id="KW-1185">Reference proteome</keyword>
<gene>
    <name evidence="2" type="ORF">SAMN04487970_10575</name>
</gene>
<dbReference type="Proteomes" id="UP000198601">
    <property type="component" value="Unassembled WGS sequence"/>
</dbReference>
<evidence type="ECO:0000256" key="1">
    <source>
        <dbReference type="SAM" id="SignalP"/>
    </source>
</evidence>
<name>A0A1G4TMX1_9BACL</name>
<organism evidence="2 3">
    <name type="scientific">Paenibacillus tianmuensis</name>
    <dbReference type="NCBI Taxonomy" id="624147"/>
    <lineage>
        <taxon>Bacteria</taxon>
        <taxon>Bacillati</taxon>
        <taxon>Bacillota</taxon>
        <taxon>Bacilli</taxon>
        <taxon>Bacillales</taxon>
        <taxon>Paenibacillaceae</taxon>
        <taxon>Paenibacillus</taxon>
    </lineage>
</organism>
<dbReference type="AlphaFoldDB" id="A0A1G4TMX1"/>
<dbReference type="STRING" id="624147.SAMN04487970_10575"/>
<protein>
    <submittedName>
        <fullName evidence="2">Uncharacterized protein</fullName>
    </submittedName>
</protein>
<reference evidence="3" key="1">
    <citation type="submission" date="2016-10" db="EMBL/GenBank/DDBJ databases">
        <authorList>
            <person name="Varghese N."/>
            <person name="Submissions S."/>
        </authorList>
    </citation>
    <scope>NUCLEOTIDE SEQUENCE [LARGE SCALE GENOMIC DNA]</scope>
    <source>
        <strain evidence="3">CGMCC 1.8946</strain>
    </source>
</reference>
<feature type="chain" id="PRO_5011517019" evidence="1">
    <location>
        <begin position="26"/>
        <end position="52"/>
    </location>
</feature>
<sequence length="52" mass="5710">MASKKSFVSFLLMTMLMTSFPTAWGAEAMPLLKLDAVGKYPGDTIRGIRSEL</sequence>
<evidence type="ECO:0000313" key="3">
    <source>
        <dbReference type="Proteomes" id="UP000198601"/>
    </source>
</evidence>
<proteinExistence type="predicted"/>
<keyword evidence="1" id="KW-0732">Signal</keyword>
<feature type="signal peptide" evidence="1">
    <location>
        <begin position="1"/>
        <end position="25"/>
    </location>
</feature>